<feature type="transmembrane region" description="Helical" evidence="1">
    <location>
        <begin position="88"/>
        <end position="106"/>
    </location>
</feature>
<keyword evidence="1" id="KW-1133">Transmembrane helix</keyword>
<keyword evidence="1" id="KW-0812">Transmembrane</keyword>
<dbReference type="Proteomes" id="UP001500621">
    <property type="component" value="Unassembled WGS sequence"/>
</dbReference>
<name>A0ABP8X407_9ACTN</name>
<gene>
    <name evidence="2" type="ORF">GCM10023226_43340</name>
</gene>
<comment type="caution">
    <text evidence="2">The sequence shown here is derived from an EMBL/GenBank/DDBJ whole genome shotgun (WGS) entry which is preliminary data.</text>
</comment>
<feature type="transmembrane region" description="Helical" evidence="1">
    <location>
        <begin position="58"/>
        <end position="76"/>
    </location>
</feature>
<evidence type="ECO:0000313" key="3">
    <source>
        <dbReference type="Proteomes" id="UP001500621"/>
    </source>
</evidence>
<keyword evidence="1" id="KW-0472">Membrane</keyword>
<protein>
    <recommendedName>
        <fullName evidence="4">Integral membrane protein</fullName>
    </recommendedName>
</protein>
<evidence type="ECO:0008006" key="4">
    <source>
        <dbReference type="Google" id="ProtNLM"/>
    </source>
</evidence>
<dbReference type="EMBL" id="BAABIM010000006">
    <property type="protein sequence ID" value="GAA4699832.1"/>
    <property type="molecule type" value="Genomic_DNA"/>
</dbReference>
<keyword evidence="3" id="KW-1185">Reference proteome</keyword>
<accession>A0ABP8X407</accession>
<evidence type="ECO:0000256" key="1">
    <source>
        <dbReference type="SAM" id="Phobius"/>
    </source>
</evidence>
<feature type="transmembrane region" description="Helical" evidence="1">
    <location>
        <begin position="7"/>
        <end position="26"/>
    </location>
</feature>
<reference evidence="3" key="1">
    <citation type="journal article" date="2019" name="Int. J. Syst. Evol. Microbiol.">
        <title>The Global Catalogue of Microorganisms (GCM) 10K type strain sequencing project: providing services to taxonomists for standard genome sequencing and annotation.</title>
        <authorList>
            <consortium name="The Broad Institute Genomics Platform"/>
            <consortium name="The Broad Institute Genome Sequencing Center for Infectious Disease"/>
            <person name="Wu L."/>
            <person name="Ma J."/>
        </authorList>
    </citation>
    <scope>NUCLEOTIDE SEQUENCE [LARGE SCALE GENOMIC DNA]</scope>
    <source>
        <strain evidence="3">JCM 18127</strain>
    </source>
</reference>
<sequence>MRTTTPLRLLGVLGLLVAGVVVGTAAVLLHGLWWGFALALATGVASVLALPPGLATRVPFAGGWTLAVVVLMLPRAEGDYLVGGDLRGYGVLGFTAALLLLAMATVPARGRGASAGAADAAPPR</sequence>
<dbReference type="RefSeq" id="WP_345273235.1">
    <property type="nucleotide sequence ID" value="NZ_BAABIM010000006.1"/>
</dbReference>
<organism evidence="2 3">
    <name type="scientific">Nocardioides nanhaiensis</name>
    <dbReference type="NCBI Taxonomy" id="1476871"/>
    <lineage>
        <taxon>Bacteria</taxon>
        <taxon>Bacillati</taxon>
        <taxon>Actinomycetota</taxon>
        <taxon>Actinomycetes</taxon>
        <taxon>Propionibacteriales</taxon>
        <taxon>Nocardioidaceae</taxon>
        <taxon>Nocardioides</taxon>
    </lineage>
</organism>
<proteinExistence type="predicted"/>
<evidence type="ECO:0000313" key="2">
    <source>
        <dbReference type="EMBL" id="GAA4699832.1"/>
    </source>
</evidence>